<dbReference type="InterPro" id="IPR040454">
    <property type="entry name" value="TF_IIIC_Tfc1/Sfc1"/>
</dbReference>
<keyword evidence="8" id="KW-1185">Reference proteome</keyword>
<organism evidence="8 9">
    <name type="scientific">Actinia tenebrosa</name>
    <name type="common">Australian red waratah sea anemone</name>
    <dbReference type="NCBI Taxonomy" id="6105"/>
    <lineage>
        <taxon>Eukaryota</taxon>
        <taxon>Metazoa</taxon>
        <taxon>Cnidaria</taxon>
        <taxon>Anthozoa</taxon>
        <taxon>Hexacorallia</taxon>
        <taxon>Actiniaria</taxon>
        <taxon>Actiniidae</taxon>
        <taxon>Actinia</taxon>
    </lineage>
</organism>
<evidence type="ECO:0000256" key="5">
    <source>
        <dbReference type="SAM" id="MobiDB-lite"/>
    </source>
</evidence>
<dbReference type="PANTHER" id="PTHR13230:SF5">
    <property type="entry name" value="GENERAL TRANSCRIPTION FACTOR 3C POLYPEPTIDE 5"/>
    <property type="match status" value="1"/>
</dbReference>
<keyword evidence="3" id="KW-0804">Transcription</keyword>
<sequence length="498" mass="57676">MADEMKECDSSSKSHENSNSRLEYDPKRLIGVEYPGLVQNPSRMIETLGGEEAISKIFSRPTRRLPMTFRPEDPYSKIVCGDPQPSTNLLLRVRRRKKKCTSGESTDDEFEYKQEILGVVDKTYRFGSFADYQYLSRDTNEYPLNCIHGLDILEKDTPIHMLPSMFTRVETAANYHFKPDLQPHIIEEDKELDKPGSITSKMRVRQPIYAFGVSFASKKVPQKPHEKVHQIVECVKDNQVEVIQKLFNIRPIWSRNALEVHMSQVSHGRLKQLLSLVAYYFLNGPWRTLWVKFGYDPRKNPSAKIYQMLDFRLGSRIEGKNLPIPRKRNFHRLSIPVLRKSSVKPEVKLVSAHSNDEEKDTQQDDDLPYVFTANKLPVHKQMFYQLCDVHVAEIQELISVNDGQETECHDKEGWCLPGTIDKIRDIMVQHTVNLVEKIKKQREEEGNDKQDDAGVIQWDGHEEVKGFLEMLEGDDDIETYDIFDEDSDNDPDQDEGNT</sequence>
<evidence type="ECO:0000256" key="3">
    <source>
        <dbReference type="ARBA" id="ARBA00023163"/>
    </source>
</evidence>
<evidence type="ECO:0000259" key="6">
    <source>
        <dbReference type="Pfam" id="PF09734"/>
    </source>
</evidence>
<dbReference type="GO" id="GO:0001002">
    <property type="term" value="F:RNA polymerase III type 1 promoter sequence-specific DNA binding"/>
    <property type="evidence" value="ECO:0007669"/>
    <property type="project" value="TreeGrafter"/>
</dbReference>
<dbReference type="FunCoup" id="A0A6P8HPX3">
    <property type="interactions" value="1530"/>
</dbReference>
<dbReference type="AlphaFoldDB" id="A0A6P8HPX3"/>
<dbReference type="Pfam" id="PF09734">
    <property type="entry name" value="Tau95"/>
    <property type="match status" value="1"/>
</dbReference>
<protein>
    <submittedName>
        <fullName evidence="9">General transcription factor 3C polypeptide 5-like</fullName>
    </submittedName>
</protein>
<dbReference type="PANTHER" id="PTHR13230">
    <property type="entry name" value="GENERAL TRANSCRIPTION FACTOR IIIC, POLYPEPTIDE 5"/>
    <property type="match status" value="1"/>
</dbReference>
<feature type="domain" description="Transcription factor IIIC subunit Tfc1/Sfc1 triple barrel" evidence="7">
    <location>
        <begin position="31"/>
        <end position="135"/>
    </location>
</feature>
<dbReference type="KEGG" id="aten:116293797"/>
<dbReference type="Pfam" id="PF17682">
    <property type="entry name" value="Tau95_N"/>
    <property type="match status" value="1"/>
</dbReference>
<proteinExistence type="predicted"/>
<evidence type="ECO:0000313" key="8">
    <source>
        <dbReference type="Proteomes" id="UP000515163"/>
    </source>
</evidence>
<dbReference type="RefSeq" id="XP_031557138.1">
    <property type="nucleotide sequence ID" value="XM_031701278.1"/>
</dbReference>
<dbReference type="GO" id="GO:0000127">
    <property type="term" value="C:transcription factor TFIIIC complex"/>
    <property type="evidence" value="ECO:0007669"/>
    <property type="project" value="InterPro"/>
</dbReference>
<accession>A0A6P8HPX3</accession>
<evidence type="ECO:0000256" key="2">
    <source>
        <dbReference type="ARBA" id="ARBA00023125"/>
    </source>
</evidence>
<reference evidence="9" key="1">
    <citation type="submission" date="2025-08" db="UniProtKB">
        <authorList>
            <consortium name="RefSeq"/>
        </authorList>
    </citation>
    <scope>IDENTIFICATION</scope>
    <source>
        <tissue evidence="9">Tentacle</tissue>
    </source>
</reference>
<gene>
    <name evidence="9" type="primary">LOC116293797</name>
</gene>
<evidence type="ECO:0000313" key="9">
    <source>
        <dbReference type="RefSeq" id="XP_031557138.1"/>
    </source>
</evidence>
<evidence type="ECO:0000256" key="1">
    <source>
        <dbReference type="ARBA" id="ARBA00004123"/>
    </source>
</evidence>
<dbReference type="InterPro" id="IPR041499">
    <property type="entry name" value="Tfc1/Sfc1_N"/>
</dbReference>
<keyword evidence="4" id="KW-0539">Nucleus</keyword>
<dbReference type="Gene3D" id="3.30.200.160">
    <property type="entry name" value="TFIIIC, subcomplex tauA, subunit Sfc1, barrel domain"/>
    <property type="match status" value="1"/>
</dbReference>
<feature type="domain" description="Transcription factor IIIC subunit 5 HTH" evidence="6">
    <location>
        <begin position="161"/>
        <end position="312"/>
    </location>
</feature>
<dbReference type="GO" id="GO:0001003">
    <property type="term" value="F:RNA polymerase III type 2 promoter sequence-specific DNA binding"/>
    <property type="evidence" value="ECO:0007669"/>
    <property type="project" value="TreeGrafter"/>
</dbReference>
<dbReference type="InParanoid" id="A0A6P8HPX3"/>
<dbReference type="FunFam" id="3.30.200.160:FF:000002">
    <property type="entry name" value="Transcription factor IIIC, subunit 5"/>
    <property type="match status" value="1"/>
</dbReference>
<feature type="region of interest" description="Disordered" evidence="5">
    <location>
        <begin position="1"/>
        <end position="25"/>
    </location>
</feature>
<evidence type="ECO:0000256" key="4">
    <source>
        <dbReference type="ARBA" id="ARBA00023242"/>
    </source>
</evidence>
<name>A0A6P8HPX3_ACTTE</name>
<dbReference type="InterPro" id="IPR019136">
    <property type="entry name" value="TF_IIIC_su-5_HTH"/>
</dbReference>
<dbReference type="GO" id="GO:0005634">
    <property type="term" value="C:nucleus"/>
    <property type="evidence" value="ECO:0007669"/>
    <property type="project" value="UniProtKB-SubCell"/>
</dbReference>
<comment type="subcellular location">
    <subcellularLocation>
        <location evidence="1">Nucleus</location>
    </subcellularLocation>
</comment>
<dbReference type="GeneID" id="116293797"/>
<dbReference type="Proteomes" id="UP000515163">
    <property type="component" value="Unplaced"/>
</dbReference>
<dbReference type="GO" id="GO:0006384">
    <property type="term" value="P:transcription initiation at RNA polymerase III promoter"/>
    <property type="evidence" value="ECO:0007669"/>
    <property type="project" value="InterPro"/>
</dbReference>
<dbReference type="OrthoDB" id="5598268at2759"/>
<evidence type="ECO:0000259" key="7">
    <source>
        <dbReference type="Pfam" id="PF17682"/>
    </source>
</evidence>
<keyword evidence="2" id="KW-0238">DNA-binding</keyword>
<dbReference type="InterPro" id="IPR042536">
    <property type="entry name" value="TFIIIC_tauA_Sfc1"/>
</dbReference>